<dbReference type="AlphaFoldDB" id="A0A4Q4TCY6"/>
<protein>
    <recommendedName>
        <fullName evidence="4">Glycoside hydrolase family 71 protein</fullName>
    </recommendedName>
</protein>
<organism evidence="2 3">
    <name type="scientific">Monosporascus ibericus</name>
    <dbReference type="NCBI Taxonomy" id="155417"/>
    <lineage>
        <taxon>Eukaryota</taxon>
        <taxon>Fungi</taxon>
        <taxon>Dikarya</taxon>
        <taxon>Ascomycota</taxon>
        <taxon>Pezizomycotina</taxon>
        <taxon>Sordariomycetes</taxon>
        <taxon>Xylariomycetidae</taxon>
        <taxon>Xylariales</taxon>
        <taxon>Xylariales incertae sedis</taxon>
        <taxon>Monosporascus</taxon>
    </lineage>
</organism>
<feature type="chain" id="PRO_5020221903" description="Glycoside hydrolase family 71 protein" evidence="1">
    <location>
        <begin position="22"/>
        <end position="436"/>
    </location>
</feature>
<dbReference type="InterPro" id="IPR005197">
    <property type="entry name" value="Glyco_hydro_71"/>
</dbReference>
<name>A0A4Q4TCY6_9PEZI</name>
<dbReference type="EMBL" id="QJNU01000288">
    <property type="protein sequence ID" value="RYP03033.1"/>
    <property type="molecule type" value="Genomic_DNA"/>
</dbReference>
<evidence type="ECO:0000256" key="1">
    <source>
        <dbReference type="SAM" id="SignalP"/>
    </source>
</evidence>
<keyword evidence="3" id="KW-1185">Reference proteome</keyword>
<sequence length="436" mass="46876">MFSTLSKILLAAGLMARQATSAPTSSAVEARQDGQRLVFAHYMVGITSGQTAEKWRADVAEAQAAGIDGFALNAGAQDNYNDVQLPLAYEAAASAPGFKVFISFDQAASSWSPDQVAGRVNQFRDSPAQFKINGLPVVSTFEGPNWADNWAQVRAATGGVYLIPDWSSLGPQGVAGRLDIIDGAFNWGAWPNANSDQITTDADRQYQQVLGDKSYMMGVSPYFYTNIHGNGWSKNWYSSSDSLWFDRWKQVLEILPDYVQIITWNDYGESSYINEATPAQIFPGAEIYVNGFNHKAFQFVLPYFISAYKAGTANVPLPAERAVAWYRTTPKNVCSDGGTVWGQGGAQSATLGTQDVVSIIALSNSRRDITVSIGGASSTVSPIDSFGSAYYYEVPFNGRTGPVTVSAGGRSTTGPEITNSCPAAGRVNFNAVAIQV</sequence>
<dbReference type="OrthoDB" id="1046782at2759"/>
<dbReference type="STRING" id="155417.A0A4Q4TCY6"/>
<proteinExistence type="predicted"/>
<reference evidence="2 3" key="1">
    <citation type="submission" date="2018-06" db="EMBL/GenBank/DDBJ databases">
        <title>Complete Genomes of Monosporascus.</title>
        <authorList>
            <person name="Robinson A.J."/>
            <person name="Natvig D.O."/>
        </authorList>
    </citation>
    <scope>NUCLEOTIDE SEQUENCE [LARGE SCALE GENOMIC DNA]</scope>
    <source>
        <strain evidence="2 3">CBS 110550</strain>
    </source>
</reference>
<gene>
    <name evidence="2" type="ORF">DL764_005429</name>
</gene>
<keyword evidence="1" id="KW-0732">Signal</keyword>
<dbReference type="Gene3D" id="3.20.20.80">
    <property type="entry name" value="Glycosidases"/>
    <property type="match status" value="1"/>
</dbReference>
<evidence type="ECO:0000313" key="3">
    <source>
        <dbReference type="Proteomes" id="UP000293360"/>
    </source>
</evidence>
<evidence type="ECO:0000313" key="2">
    <source>
        <dbReference type="EMBL" id="RYP03033.1"/>
    </source>
</evidence>
<accession>A0A4Q4TCY6</accession>
<dbReference type="GO" id="GO:0051118">
    <property type="term" value="F:glucan endo-1,3-alpha-glucosidase activity"/>
    <property type="evidence" value="ECO:0007669"/>
    <property type="project" value="InterPro"/>
</dbReference>
<comment type="caution">
    <text evidence="2">The sequence shown here is derived from an EMBL/GenBank/DDBJ whole genome shotgun (WGS) entry which is preliminary data.</text>
</comment>
<feature type="signal peptide" evidence="1">
    <location>
        <begin position="1"/>
        <end position="21"/>
    </location>
</feature>
<dbReference type="Pfam" id="PF03659">
    <property type="entry name" value="Glyco_hydro_71"/>
    <property type="match status" value="1"/>
</dbReference>
<dbReference type="CDD" id="cd11577">
    <property type="entry name" value="GH71"/>
    <property type="match status" value="1"/>
</dbReference>
<dbReference type="Proteomes" id="UP000293360">
    <property type="component" value="Unassembled WGS sequence"/>
</dbReference>
<evidence type="ECO:0008006" key="4">
    <source>
        <dbReference type="Google" id="ProtNLM"/>
    </source>
</evidence>